<evidence type="ECO:0000259" key="1">
    <source>
        <dbReference type="Pfam" id="PF01494"/>
    </source>
</evidence>
<keyword evidence="3" id="KW-1185">Reference proteome</keyword>
<dbReference type="Gene3D" id="3.50.50.60">
    <property type="entry name" value="FAD/NAD(P)-binding domain"/>
    <property type="match status" value="1"/>
</dbReference>
<keyword evidence="2" id="KW-0560">Oxidoreductase</keyword>
<accession>A0ABY7BEF7</accession>
<dbReference type="Pfam" id="PF01494">
    <property type="entry name" value="FAD_binding_3"/>
    <property type="match status" value="1"/>
</dbReference>
<dbReference type="InterPro" id="IPR002938">
    <property type="entry name" value="FAD-bd"/>
</dbReference>
<dbReference type="GO" id="GO:0004497">
    <property type="term" value="F:monooxygenase activity"/>
    <property type="evidence" value="ECO:0007669"/>
    <property type="project" value="UniProtKB-KW"/>
</dbReference>
<dbReference type="InterPro" id="IPR036188">
    <property type="entry name" value="FAD/NAD-bd_sf"/>
</dbReference>
<feature type="domain" description="FAD-binding" evidence="1">
    <location>
        <begin position="1"/>
        <end position="321"/>
    </location>
</feature>
<dbReference type="Proteomes" id="UP001163203">
    <property type="component" value="Chromosome"/>
</dbReference>
<gene>
    <name evidence="2" type="ORF">ORV05_05170</name>
</gene>
<keyword evidence="2" id="KW-0503">Monooxygenase</keyword>
<dbReference type="Gene3D" id="3.30.9.10">
    <property type="entry name" value="D-Amino Acid Oxidase, subunit A, domain 2"/>
    <property type="match status" value="1"/>
</dbReference>
<dbReference type="PANTHER" id="PTHR46865">
    <property type="entry name" value="OXIDOREDUCTASE-RELATED"/>
    <property type="match status" value="1"/>
</dbReference>
<evidence type="ECO:0000313" key="3">
    <source>
        <dbReference type="Proteomes" id="UP001163203"/>
    </source>
</evidence>
<dbReference type="SUPFAM" id="SSF51905">
    <property type="entry name" value="FAD/NAD(P)-binding domain"/>
    <property type="match status" value="1"/>
</dbReference>
<dbReference type="EMBL" id="CP113836">
    <property type="protein sequence ID" value="WAL69622.1"/>
    <property type="molecule type" value="Genomic_DNA"/>
</dbReference>
<organism evidence="2 3">
    <name type="scientific">Amycolatopsis cynarae</name>
    <dbReference type="NCBI Taxonomy" id="2995223"/>
    <lineage>
        <taxon>Bacteria</taxon>
        <taxon>Bacillati</taxon>
        <taxon>Actinomycetota</taxon>
        <taxon>Actinomycetes</taxon>
        <taxon>Pseudonocardiales</taxon>
        <taxon>Pseudonocardiaceae</taxon>
        <taxon>Amycolatopsis</taxon>
    </lineage>
</organism>
<name>A0ABY7BEF7_9PSEU</name>
<protein>
    <submittedName>
        <fullName evidence="2">FAD-dependent monooxygenase</fullName>
    </submittedName>
</protein>
<reference evidence="2" key="1">
    <citation type="submission" date="2022-11" db="EMBL/GenBank/DDBJ databases">
        <authorList>
            <person name="Mo P."/>
        </authorList>
    </citation>
    <scope>NUCLEOTIDE SEQUENCE</scope>
    <source>
        <strain evidence="2">HUAS 11-8</strain>
    </source>
</reference>
<proteinExistence type="predicted"/>
<dbReference type="PRINTS" id="PR00420">
    <property type="entry name" value="RNGMNOXGNASE"/>
</dbReference>
<evidence type="ECO:0000313" key="2">
    <source>
        <dbReference type="EMBL" id="WAL69622.1"/>
    </source>
</evidence>
<dbReference type="PANTHER" id="PTHR46865:SF2">
    <property type="entry name" value="MONOOXYGENASE"/>
    <property type="match status" value="1"/>
</dbReference>
<dbReference type="InterPro" id="IPR051704">
    <property type="entry name" value="FAD_aromatic-hydroxylase"/>
</dbReference>
<sequence length="374" mass="40762">MLALWLHRRGFAATVVERAPALREGGQAVDFRGNQMDILRRSGLLEDVRRHQTPTGPQRVVDDEGATRATLPPEFFSGEVEILRGDLSRLMYERTKDHTDYRFGDWITSLREVGDGVEVGFAHAAPAKFDLVVGADGMHSGVRHLAFGPESRFRTDSGYHIAGFSAPNHLGVTSDGLIYNAPGRGVMVAPKPGGAEISVGFYFAAEGLDYDRHDAEQQKKIVHDRFRGLGWQVPTLLEGLDKADDLYFDSLCQMRLEHYSHGRVVLLGDAAWGAGPGGGGTGLAMMAAYVLAGELAAAGGDHRIAFARYEQEVRAAAEAGLKQAKGAGPFLAPATEAKIRSRNRAYRFLGRQPLLGLFRRMALKAANTLSLKDY</sequence>